<dbReference type="CDD" id="cd09010">
    <property type="entry name" value="MTAP_SsMTAPII_like_MTIP"/>
    <property type="match status" value="1"/>
</dbReference>
<evidence type="ECO:0000259" key="3">
    <source>
        <dbReference type="Pfam" id="PF01048"/>
    </source>
</evidence>
<dbReference type="GO" id="GO:0005829">
    <property type="term" value="C:cytosol"/>
    <property type="evidence" value="ECO:0007669"/>
    <property type="project" value="TreeGrafter"/>
</dbReference>
<evidence type="ECO:0000256" key="2">
    <source>
        <dbReference type="ARBA" id="ARBA00022679"/>
    </source>
</evidence>
<dbReference type="PANTHER" id="PTHR42679:SF2">
    <property type="entry name" value="S-METHYL-5'-THIOADENOSINE PHOSPHORYLASE"/>
    <property type="match status" value="1"/>
</dbReference>
<proteinExistence type="inferred from homology"/>
<sequence length="289" mass="32463">MTSLAIMGGSGAYDLLKQKTFKKLKPPRKIRTPFGQSANIHTFELDGISFLFMSRHGDDGYKTSAPFVNYRANIWALKEMGIERIISWSGPGIINPSFNVGSYAVPHDIIDQTKGRACTFFEHGGLGFIRMKNPFCTDLRHALLYSLESLSLNFQERSVYVCTEGPRLETPAEIHLYHSYGADLVGMTLAPEAFLARELEICYAPICYLTNFAEGVCERAYLAGELFEGMMTKNEKHDVDEAVKRLPAIASLALKIASDHPRECECGSAMARYKKRGDITNDWRTWIEP</sequence>
<dbReference type="GO" id="GO:0017061">
    <property type="term" value="F:S-methyl-5-thioadenosine phosphorylase activity"/>
    <property type="evidence" value="ECO:0007669"/>
    <property type="project" value="UniProtKB-EC"/>
</dbReference>
<dbReference type="InterPro" id="IPR035994">
    <property type="entry name" value="Nucleoside_phosphorylase_sf"/>
</dbReference>
<keyword evidence="1 4" id="KW-0328">Glycosyltransferase</keyword>
<dbReference type="PANTHER" id="PTHR42679">
    <property type="entry name" value="S-METHYL-5'-THIOADENOSINE PHOSPHORYLASE"/>
    <property type="match status" value="1"/>
</dbReference>
<keyword evidence="2 4" id="KW-0808">Transferase</keyword>
<dbReference type="Gene3D" id="3.40.50.1580">
    <property type="entry name" value="Nucleoside phosphorylase domain"/>
    <property type="match status" value="1"/>
</dbReference>
<dbReference type="EC" id="2.4.2.28" evidence="4"/>
<dbReference type="GO" id="GO:0019509">
    <property type="term" value="P:L-methionine salvage from methylthioadenosine"/>
    <property type="evidence" value="ECO:0007669"/>
    <property type="project" value="TreeGrafter"/>
</dbReference>
<reference evidence="4" key="1">
    <citation type="submission" date="2018-06" db="EMBL/GenBank/DDBJ databases">
        <authorList>
            <person name="Zhirakovskaya E."/>
        </authorList>
    </citation>
    <scope>NUCLEOTIDE SEQUENCE</scope>
</reference>
<dbReference type="HAMAP" id="MF_01963">
    <property type="entry name" value="MTAP"/>
    <property type="match status" value="1"/>
</dbReference>
<dbReference type="SUPFAM" id="SSF53167">
    <property type="entry name" value="Purine and uridine phosphorylases"/>
    <property type="match status" value="1"/>
</dbReference>
<accession>A0A3B1BK89</accession>
<organism evidence="4">
    <name type="scientific">hydrothermal vent metagenome</name>
    <dbReference type="NCBI Taxonomy" id="652676"/>
    <lineage>
        <taxon>unclassified sequences</taxon>
        <taxon>metagenomes</taxon>
        <taxon>ecological metagenomes</taxon>
    </lineage>
</organism>
<dbReference type="AlphaFoldDB" id="A0A3B1BK89"/>
<evidence type="ECO:0000256" key="1">
    <source>
        <dbReference type="ARBA" id="ARBA00022676"/>
    </source>
</evidence>
<name>A0A3B1BK89_9ZZZZ</name>
<dbReference type="EMBL" id="UOGC01000030">
    <property type="protein sequence ID" value="VAX16532.1"/>
    <property type="molecule type" value="Genomic_DNA"/>
</dbReference>
<feature type="domain" description="Nucleoside phosphorylase" evidence="3">
    <location>
        <begin position="4"/>
        <end position="218"/>
    </location>
</feature>
<gene>
    <name evidence="4" type="ORF">MNBD_NITROSPINAE01-1460</name>
</gene>
<dbReference type="Pfam" id="PF01048">
    <property type="entry name" value="PNP_UDP_1"/>
    <property type="match status" value="1"/>
</dbReference>
<dbReference type="InterPro" id="IPR010044">
    <property type="entry name" value="MTAP"/>
</dbReference>
<dbReference type="GO" id="GO:0009116">
    <property type="term" value="P:nucleoside metabolic process"/>
    <property type="evidence" value="ECO:0007669"/>
    <property type="project" value="InterPro"/>
</dbReference>
<evidence type="ECO:0000313" key="4">
    <source>
        <dbReference type="EMBL" id="VAX16532.1"/>
    </source>
</evidence>
<protein>
    <submittedName>
        <fullName evidence="4">5'-methylthioadenosine phosphorylase</fullName>
        <ecNumber evidence="4">2.4.2.28</ecNumber>
    </submittedName>
</protein>
<dbReference type="InterPro" id="IPR000845">
    <property type="entry name" value="Nucleoside_phosphorylase_d"/>
</dbReference>